<dbReference type="GO" id="GO:0043565">
    <property type="term" value="F:sequence-specific DNA binding"/>
    <property type="evidence" value="ECO:0007669"/>
    <property type="project" value="TreeGrafter"/>
</dbReference>
<keyword evidence="3" id="KW-1185">Reference proteome</keyword>
<accession>A0A927BG70</accession>
<dbReference type="InterPro" id="IPR052715">
    <property type="entry name" value="RAYT_transposase"/>
</dbReference>
<dbReference type="AlphaFoldDB" id="A0A927BG70"/>
<dbReference type="NCBIfam" id="NF047646">
    <property type="entry name" value="REP_Tyr_transpos"/>
    <property type="match status" value="1"/>
</dbReference>
<comment type="caution">
    <text evidence="2">The sequence shown here is derived from an EMBL/GenBank/DDBJ whole genome shotgun (WGS) entry which is preliminary data.</text>
</comment>
<gene>
    <name evidence="2" type="ORF">IC235_16390</name>
</gene>
<evidence type="ECO:0000313" key="2">
    <source>
        <dbReference type="EMBL" id="MBD2769469.1"/>
    </source>
</evidence>
<dbReference type="Proteomes" id="UP000612233">
    <property type="component" value="Unassembled WGS sequence"/>
</dbReference>
<evidence type="ECO:0000259" key="1">
    <source>
        <dbReference type="SMART" id="SM01321"/>
    </source>
</evidence>
<protein>
    <submittedName>
        <fullName evidence="2">Transposase</fullName>
    </submittedName>
</protein>
<evidence type="ECO:0000313" key="3">
    <source>
        <dbReference type="Proteomes" id="UP000612233"/>
    </source>
</evidence>
<sequence>MGYPIRDQQALYFLTFTVVGWVDIFTRPQYKDIIIDSLRYCQQKKGLELFAYCLMTNHLHLIARAADGHELSNIVRDFKKFTATKLFNEITNAPTESRRGWLLWLLRQEGERNPSNQHFQLWQQRSHGVELRTPEMVRQRLAYTHANPVRAGICYRDEDYLYSSASFYAGLEAVLPVLRLV</sequence>
<dbReference type="GO" id="GO:0004803">
    <property type="term" value="F:transposase activity"/>
    <property type="evidence" value="ECO:0007669"/>
    <property type="project" value="InterPro"/>
</dbReference>
<dbReference type="PANTHER" id="PTHR36966">
    <property type="entry name" value="REP-ASSOCIATED TYROSINE TRANSPOSASE"/>
    <property type="match status" value="1"/>
</dbReference>
<dbReference type="GO" id="GO:0006313">
    <property type="term" value="P:DNA transposition"/>
    <property type="evidence" value="ECO:0007669"/>
    <property type="project" value="InterPro"/>
</dbReference>
<reference evidence="2" key="1">
    <citation type="submission" date="2020-09" db="EMBL/GenBank/DDBJ databases">
        <authorList>
            <person name="Kim M.K."/>
        </authorList>
    </citation>
    <scope>NUCLEOTIDE SEQUENCE</scope>
    <source>
        <strain evidence="2">BT664</strain>
    </source>
</reference>
<dbReference type="SMART" id="SM01321">
    <property type="entry name" value="Y1_Tnp"/>
    <property type="match status" value="1"/>
</dbReference>
<dbReference type="InterPro" id="IPR036515">
    <property type="entry name" value="Transposase_17_sf"/>
</dbReference>
<feature type="domain" description="Transposase IS200-like" evidence="1">
    <location>
        <begin position="7"/>
        <end position="147"/>
    </location>
</feature>
<dbReference type="RefSeq" id="WP_191006280.1">
    <property type="nucleotide sequence ID" value="NZ_JACXAD010000020.1"/>
</dbReference>
<dbReference type="PANTHER" id="PTHR36966:SF1">
    <property type="entry name" value="REP-ASSOCIATED TYROSINE TRANSPOSASE"/>
    <property type="match status" value="1"/>
</dbReference>
<organism evidence="2 3">
    <name type="scientific">Hymenobacter montanus</name>
    <dbReference type="NCBI Taxonomy" id="2771359"/>
    <lineage>
        <taxon>Bacteria</taxon>
        <taxon>Pseudomonadati</taxon>
        <taxon>Bacteroidota</taxon>
        <taxon>Cytophagia</taxon>
        <taxon>Cytophagales</taxon>
        <taxon>Hymenobacteraceae</taxon>
        <taxon>Hymenobacter</taxon>
    </lineage>
</organism>
<dbReference type="EMBL" id="JACXAD010000020">
    <property type="protein sequence ID" value="MBD2769469.1"/>
    <property type="molecule type" value="Genomic_DNA"/>
</dbReference>
<dbReference type="SUPFAM" id="SSF143422">
    <property type="entry name" value="Transposase IS200-like"/>
    <property type="match status" value="1"/>
</dbReference>
<proteinExistence type="predicted"/>
<dbReference type="InterPro" id="IPR002686">
    <property type="entry name" value="Transposase_17"/>
</dbReference>
<dbReference type="Gene3D" id="3.30.70.1290">
    <property type="entry name" value="Transposase IS200-like"/>
    <property type="match status" value="1"/>
</dbReference>
<dbReference type="Pfam" id="PF01797">
    <property type="entry name" value="Y1_Tnp"/>
    <property type="match status" value="1"/>
</dbReference>
<name>A0A927BG70_9BACT</name>